<sequence>MAEENGKDTRDRKVIPYEQAFGAQNSGLTESDEGNRVQDELDESAYLNDSYQGELMREDPAEEEEISSPLGAAEPIGKNDRDPEDIRSEREDVEAAEEIADPMLRSAEEPADEGRSAQGDEGRGLGIAGIILSLVSIFILPAVLAPAGIIVGYLAFRQGSRTTGIWAMVIGAFSLLMALLVLPAYFR</sequence>
<reference evidence="3 4" key="1">
    <citation type="journal article" date="2015" name="Int. J. Syst. Evol. Microbiol.">
        <title>Novibacillus thermophilus gen. nov., sp. nov., a Gram-staining-negative and moderately thermophilic member of the family Thermoactinomycetaceae.</title>
        <authorList>
            <person name="Yang G."/>
            <person name="Chen J."/>
            <person name="Zhou S."/>
        </authorList>
    </citation>
    <scope>NUCLEOTIDE SEQUENCE [LARGE SCALE GENOMIC DNA]</scope>
    <source>
        <strain evidence="3 4">SG-1</strain>
    </source>
</reference>
<evidence type="ECO:0008006" key="5">
    <source>
        <dbReference type="Google" id="ProtNLM"/>
    </source>
</evidence>
<keyword evidence="2" id="KW-0812">Transmembrane</keyword>
<feature type="compositionally biased region" description="Acidic residues" evidence="1">
    <location>
        <begin position="91"/>
        <end position="100"/>
    </location>
</feature>
<name>A0A1U9K5Z7_9BACL</name>
<protein>
    <recommendedName>
        <fullName evidence="5">DUF4190 domain-containing protein</fullName>
    </recommendedName>
</protein>
<dbReference type="Proteomes" id="UP000188603">
    <property type="component" value="Chromosome"/>
</dbReference>
<dbReference type="RefSeq" id="WP_077719319.1">
    <property type="nucleotide sequence ID" value="NZ_CP019699.1"/>
</dbReference>
<evidence type="ECO:0000256" key="2">
    <source>
        <dbReference type="SAM" id="Phobius"/>
    </source>
</evidence>
<feature type="transmembrane region" description="Helical" evidence="2">
    <location>
        <begin position="165"/>
        <end position="186"/>
    </location>
</feature>
<evidence type="ECO:0000256" key="1">
    <source>
        <dbReference type="SAM" id="MobiDB-lite"/>
    </source>
</evidence>
<dbReference type="InterPro" id="IPR055338">
    <property type="entry name" value="YqfX-like"/>
</dbReference>
<feature type="compositionally biased region" description="Basic and acidic residues" evidence="1">
    <location>
        <begin position="1"/>
        <end position="15"/>
    </location>
</feature>
<dbReference type="EMBL" id="CP019699">
    <property type="protein sequence ID" value="AQS55461.1"/>
    <property type="molecule type" value="Genomic_DNA"/>
</dbReference>
<dbReference type="PANTHER" id="PTHR40040">
    <property type="entry name" value="SMALL HYDROPHOBIC PROTEIN-RELATED"/>
    <property type="match status" value="1"/>
</dbReference>
<organism evidence="3 4">
    <name type="scientific">Novibacillus thermophilus</name>
    <dbReference type="NCBI Taxonomy" id="1471761"/>
    <lineage>
        <taxon>Bacteria</taxon>
        <taxon>Bacillati</taxon>
        <taxon>Bacillota</taxon>
        <taxon>Bacilli</taxon>
        <taxon>Bacillales</taxon>
        <taxon>Thermoactinomycetaceae</taxon>
        <taxon>Novibacillus</taxon>
    </lineage>
</organism>
<dbReference type="PANTHER" id="PTHR40040:SF1">
    <property type="entry name" value="MEMBRANE PROTEIN"/>
    <property type="match status" value="1"/>
</dbReference>
<keyword evidence="2" id="KW-0472">Membrane</keyword>
<feature type="compositionally biased region" description="Basic and acidic residues" evidence="1">
    <location>
        <begin position="77"/>
        <end position="90"/>
    </location>
</feature>
<dbReference type="STRING" id="1471761.B0W44_06340"/>
<dbReference type="AlphaFoldDB" id="A0A1U9K5Z7"/>
<dbReference type="KEGG" id="ntr:B0W44_06340"/>
<evidence type="ECO:0000313" key="3">
    <source>
        <dbReference type="EMBL" id="AQS55461.1"/>
    </source>
</evidence>
<dbReference type="OrthoDB" id="1754157at2"/>
<feature type="transmembrane region" description="Helical" evidence="2">
    <location>
        <begin position="125"/>
        <end position="153"/>
    </location>
</feature>
<gene>
    <name evidence="3" type="ORF">B0W44_06340</name>
</gene>
<feature type="compositionally biased region" description="Basic and acidic residues" evidence="1">
    <location>
        <begin position="106"/>
        <end position="120"/>
    </location>
</feature>
<evidence type="ECO:0000313" key="4">
    <source>
        <dbReference type="Proteomes" id="UP000188603"/>
    </source>
</evidence>
<feature type="region of interest" description="Disordered" evidence="1">
    <location>
        <begin position="1"/>
        <end position="120"/>
    </location>
</feature>
<accession>A0A1U9K5Z7</accession>
<keyword evidence="4" id="KW-1185">Reference proteome</keyword>
<proteinExistence type="predicted"/>
<keyword evidence="2" id="KW-1133">Transmembrane helix</keyword>